<accession>A0AAV4ENS2</accession>
<keyword evidence="1" id="KW-1133">Transmembrane helix</keyword>
<dbReference type="Proteomes" id="UP000762676">
    <property type="component" value="Unassembled WGS sequence"/>
</dbReference>
<feature type="transmembrane region" description="Helical" evidence="1">
    <location>
        <begin position="27"/>
        <end position="60"/>
    </location>
</feature>
<keyword evidence="1" id="KW-0472">Membrane</keyword>
<dbReference type="EMBL" id="BMAT01000228">
    <property type="protein sequence ID" value="GFR62156.1"/>
    <property type="molecule type" value="Genomic_DNA"/>
</dbReference>
<organism evidence="2 3">
    <name type="scientific">Elysia marginata</name>
    <dbReference type="NCBI Taxonomy" id="1093978"/>
    <lineage>
        <taxon>Eukaryota</taxon>
        <taxon>Metazoa</taxon>
        <taxon>Spiralia</taxon>
        <taxon>Lophotrochozoa</taxon>
        <taxon>Mollusca</taxon>
        <taxon>Gastropoda</taxon>
        <taxon>Heterobranchia</taxon>
        <taxon>Euthyneura</taxon>
        <taxon>Panpulmonata</taxon>
        <taxon>Sacoglossa</taxon>
        <taxon>Placobranchoidea</taxon>
        <taxon>Plakobranchidae</taxon>
        <taxon>Elysia</taxon>
    </lineage>
</organism>
<evidence type="ECO:0000256" key="1">
    <source>
        <dbReference type="SAM" id="Phobius"/>
    </source>
</evidence>
<comment type="caution">
    <text evidence="2">The sequence shown here is derived from an EMBL/GenBank/DDBJ whole genome shotgun (WGS) entry which is preliminary data.</text>
</comment>
<proteinExistence type="predicted"/>
<evidence type="ECO:0000313" key="3">
    <source>
        <dbReference type="Proteomes" id="UP000762676"/>
    </source>
</evidence>
<keyword evidence="3" id="KW-1185">Reference proteome</keyword>
<dbReference type="AlphaFoldDB" id="A0AAV4ENS2"/>
<name>A0AAV4ENS2_9GAST</name>
<evidence type="ECO:0000313" key="2">
    <source>
        <dbReference type="EMBL" id="GFR62156.1"/>
    </source>
</evidence>
<keyword evidence="1" id="KW-0812">Transmembrane</keyword>
<sequence>MSRDDANATRQLQTLVLMEDEQTTESVVVKVVVTIAVAAVAVVAVEVVVTIATVVAVVVATIATVIAVEVVVTIAAAAAVAVEVVTVADYRYKRRKKLDGRFKNQRNNFLEDIGKSVREREV</sequence>
<feature type="transmembrane region" description="Helical" evidence="1">
    <location>
        <begin position="66"/>
        <end position="88"/>
    </location>
</feature>
<reference evidence="2 3" key="1">
    <citation type="journal article" date="2021" name="Elife">
        <title>Chloroplast acquisition without the gene transfer in kleptoplastic sea slugs, Plakobranchus ocellatus.</title>
        <authorList>
            <person name="Maeda T."/>
            <person name="Takahashi S."/>
            <person name="Yoshida T."/>
            <person name="Shimamura S."/>
            <person name="Takaki Y."/>
            <person name="Nagai Y."/>
            <person name="Toyoda A."/>
            <person name="Suzuki Y."/>
            <person name="Arimoto A."/>
            <person name="Ishii H."/>
            <person name="Satoh N."/>
            <person name="Nishiyama T."/>
            <person name="Hasebe M."/>
            <person name="Maruyama T."/>
            <person name="Minagawa J."/>
            <person name="Obokata J."/>
            <person name="Shigenobu S."/>
        </authorList>
    </citation>
    <scope>NUCLEOTIDE SEQUENCE [LARGE SCALE GENOMIC DNA]</scope>
</reference>
<protein>
    <submittedName>
        <fullName evidence="2">Uncharacterized protein</fullName>
    </submittedName>
</protein>
<gene>
    <name evidence="2" type="ORF">ElyMa_000123600</name>
</gene>